<organism evidence="1 2">
    <name type="scientific">Oryzias melastigma</name>
    <name type="common">Marine medaka</name>
    <dbReference type="NCBI Taxonomy" id="30732"/>
    <lineage>
        <taxon>Eukaryota</taxon>
        <taxon>Metazoa</taxon>
        <taxon>Chordata</taxon>
        <taxon>Craniata</taxon>
        <taxon>Vertebrata</taxon>
        <taxon>Euteleostomi</taxon>
        <taxon>Actinopterygii</taxon>
        <taxon>Neopterygii</taxon>
        <taxon>Teleostei</taxon>
        <taxon>Neoteleostei</taxon>
        <taxon>Acanthomorphata</taxon>
        <taxon>Ovalentaria</taxon>
        <taxon>Atherinomorphae</taxon>
        <taxon>Beloniformes</taxon>
        <taxon>Adrianichthyidae</taxon>
        <taxon>Oryziinae</taxon>
        <taxon>Oryzias</taxon>
    </lineage>
</organism>
<evidence type="ECO:0000313" key="2">
    <source>
        <dbReference type="Proteomes" id="UP000261560"/>
    </source>
</evidence>
<keyword evidence="2" id="KW-1185">Reference proteome</keyword>
<reference evidence="1" key="1">
    <citation type="submission" date="2025-08" db="UniProtKB">
        <authorList>
            <consortium name="Ensembl"/>
        </authorList>
    </citation>
    <scope>IDENTIFICATION</scope>
</reference>
<evidence type="ECO:0000313" key="1">
    <source>
        <dbReference type="Ensembl" id="ENSOMEP00000023804.1"/>
    </source>
</evidence>
<dbReference type="PaxDb" id="30732-ENSOMEP00000023804"/>
<reference evidence="1" key="2">
    <citation type="submission" date="2025-09" db="UniProtKB">
        <authorList>
            <consortium name="Ensembl"/>
        </authorList>
    </citation>
    <scope>IDENTIFICATION</scope>
</reference>
<protein>
    <submittedName>
        <fullName evidence="1">Uncharacterized protein</fullName>
    </submittedName>
</protein>
<dbReference type="Ensembl" id="ENSOMET00000011279.1">
    <property type="protein sequence ID" value="ENSOMEP00000023804.1"/>
    <property type="gene ID" value="ENSOMEG00000004085.1"/>
</dbReference>
<name>A0A3B3D2Y2_ORYME</name>
<dbReference type="AlphaFoldDB" id="A0A3B3D2Y2"/>
<sequence>MRLPFNYATNKKSVSQCKVTSKEDFWAPCKHMLSPKSQMAIMLKCNVSSRFNLDHWISKGGMFCDFNECVSIKAHLPVFISLFLESVFQLDISHSDLKARRPRFSSTGPFLCGVCMISSWVCGFSLCTPTSSHTPKHASPV</sequence>
<accession>A0A3B3D2Y2</accession>
<proteinExistence type="predicted"/>
<dbReference type="Proteomes" id="UP000261560">
    <property type="component" value="Unplaced"/>
</dbReference>